<evidence type="ECO:0008006" key="3">
    <source>
        <dbReference type="Google" id="ProtNLM"/>
    </source>
</evidence>
<gene>
    <name evidence="1" type="ORF">OCTVUL_1B031110</name>
</gene>
<evidence type="ECO:0000313" key="1">
    <source>
        <dbReference type="EMBL" id="CAI9734908.1"/>
    </source>
</evidence>
<organism evidence="1 2">
    <name type="scientific">Octopus vulgaris</name>
    <name type="common">Common octopus</name>
    <dbReference type="NCBI Taxonomy" id="6645"/>
    <lineage>
        <taxon>Eukaryota</taxon>
        <taxon>Metazoa</taxon>
        <taxon>Spiralia</taxon>
        <taxon>Lophotrochozoa</taxon>
        <taxon>Mollusca</taxon>
        <taxon>Cephalopoda</taxon>
        <taxon>Coleoidea</taxon>
        <taxon>Octopodiformes</taxon>
        <taxon>Octopoda</taxon>
        <taxon>Incirrata</taxon>
        <taxon>Octopodidae</taxon>
        <taxon>Octopus</taxon>
    </lineage>
</organism>
<proteinExistence type="predicted"/>
<name>A0AA36BIY8_OCTVU</name>
<protein>
    <recommendedName>
        <fullName evidence="3">Reverse transcriptase domain-containing protein</fullName>
    </recommendedName>
</protein>
<sequence>MKIKRPVRNQRSSLIMRIDVDKLKVKEILQAFQTVTDEKLSSIICGNDIEASCLEDMQNILNSFSDACKAFGLTISITKTELIHQPKPNSLPSSQPVVYVDGKALKTISSFTYLGSIVSDDAKFEKDIQNRISKASEAFVMKPQFVEEGELCLSKMKAVCFCDGKYHKCQKFLAKSHCVE</sequence>
<dbReference type="PANTHER" id="PTHR47027:SF20">
    <property type="entry name" value="REVERSE TRANSCRIPTASE-LIKE PROTEIN WITH RNA-DIRECTED DNA POLYMERASE DOMAIN"/>
    <property type="match status" value="1"/>
</dbReference>
<dbReference type="Proteomes" id="UP001162480">
    <property type="component" value="Chromosome 17"/>
</dbReference>
<dbReference type="AlphaFoldDB" id="A0AA36BIY8"/>
<accession>A0AA36BIY8</accession>
<evidence type="ECO:0000313" key="2">
    <source>
        <dbReference type="Proteomes" id="UP001162480"/>
    </source>
</evidence>
<reference evidence="1" key="1">
    <citation type="submission" date="2023-08" db="EMBL/GenBank/DDBJ databases">
        <authorList>
            <person name="Alioto T."/>
            <person name="Alioto T."/>
            <person name="Gomez Garrido J."/>
        </authorList>
    </citation>
    <scope>NUCLEOTIDE SEQUENCE</scope>
</reference>
<dbReference type="EMBL" id="OX597830">
    <property type="protein sequence ID" value="CAI9734908.1"/>
    <property type="molecule type" value="Genomic_DNA"/>
</dbReference>
<keyword evidence="2" id="KW-1185">Reference proteome</keyword>
<dbReference type="PANTHER" id="PTHR47027">
    <property type="entry name" value="REVERSE TRANSCRIPTASE DOMAIN-CONTAINING PROTEIN"/>
    <property type="match status" value="1"/>
</dbReference>